<name>I3SNX1_MEDTR</name>
<dbReference type="AlphaFoldDB" id="I3SNX1"/>
<feature type="signal peptide" evidence="1">
    <location>
        <begin position="1"/>
        <end position="24"/>
    </location>
</feature>
<dbReference type="EMBL" id="BT142169">
    <property type="protein sequence ID" value="AFK41963.1"/>
    <property type="molecule type" value="mRNA"/>
</dbReference>
<evidence type="ECO:0000259" key="2">
    <source>
        <dbReference type="Pfam" id="PF07127"/>
    </source>
</evidence>
<proteinExistence type="evidence at transcript level"/>
<dbReference type="InterPro" id="IPR009810">
    <property type="entry name" value="Nodulin_late_dom"/>
</dbReference>
<evidence type="ECO:0000256" key="1">
    <source>
        <dbReference type="SAM" id="SignalP"/>
    </source>
</evidence>
<feature type="domain" description="Late nodulin" evidence="2">
    <location>
        <begin position="3"/>
        <end position="51"/>
    </location>
</feature>
<feature type="chain" id="PRO_5003679432" description="Late nodulin domain-containing protein" evidence="1">
    <location>
        <begin position="25"/>
        <end position="58"/>
    </location>
</feature>
<organism evidence="3">
    <name type="scientific">Medicago truncatula</name>
    <name type="common">Barrel medic</name>
    <name type="synonym">Medicago tribuloides</name>
    <dbReference type="NCBI Taxonomy" id="3880"/>
    <lineage>
        <taxon>Eukaryota</taxon>
        <taxon>Viridiplantae</taxon>
        <taxon>Streptophyta</taxon>
        <taxon>Embryophyta</taxon>
        <taxon>Tracheophyta</taxon>
        <taxon>Spermatophyta</taxon>
        <taxon>Magnoliopsida</taxon>
        <taxon>eudicotyledons</taxon>
        <taxon>Gunneridae</taxon>
        <taxon>Pentapetalae</taxon>
        <taxon>rosids</taxon>
        <taxon>fabids</taxon>
        <taxon>Fabales</taxon>
        <taxon>Fabaceae</taxon>
        <taxon>Papilionoideae</taxon>
        <taxon>50 kb inversion clade</taxon>
        <taxon>NPAAA clade</taxon>
        <taxon>Hologalegina</taxon>
        <taxon>IRL clade</taxon>
        <taxon>Trifolieae</taxon>
        <taxon>Medicago</taxon>
    </lineage>
</organism>
<accession>I3SNX1</accession>
<reference evidence="3" key="1">
    <citation type="submission" date="2012-05" db="EMBL/GenBank/DDBJ databases">
        <authorList>
            <person name="Krishnakumar V."/>
            <person name="Cheung F."/>
            <person name="Xiao Y."/>
            <person name="Chan A."/>
            <person name="Moskal W.A."/>
            <person name="Town C.D."/>
        </authorList>
    </citation>
    <scope>NUCLEOTIDE SEQUENCE</scope>
</reference>
<dbReference type="Pfam" id="PF07127">
    <property type="entry name" value="Nodulin_late"/>
    <property type="match status" value="1"/>
</dbReference>
<sequence length="58" mass="6816">MAHKFVYAIILFFFLFLVAKNVKGYVVCRTVDDCPPDTRDLRYRCLNGKCKSYRLSYG</sequence>
<dbReference type="GO" id="GO:0046872">
    <property type="term" value="F:metal ion binding"/>
    <property type="evidence" value="ECO:0007669"/>
    <property type="project" value="InterPro"/>
</dbReference>
<protein>
    <recommendedName>
        <fullName evidence="2">Late nodulin domain-containing protein</fullName>
    </recommendedName>
</protein>
<keyword evidence="1" id="KW-0732">Signal</keyword>
<evidence type="ECO:0000313" key="3">
    <source>
        <dbReference type="EMBL" id="AFK41963.1"/>
    </source>
</evidence>